<comment type="caution">
    <text evidence="1">The sequence shown here is derived from an EMBL/GenBank/DDBJ whole genome shotgun (WGS) entry which is preliminary data.</text>
</comment>
<reference evidence="1" key="2">
    <citation type="submission" date="2021-10" db="EMBL/GenBank/DDBJ databases">
        <authorList>
            <person name="Piombo E."/>
        </authorList>
    </citation>
    <scope>NUCLEOTIDE SEQUENCE</scope>
</reference>
<keyword evidence="2" id="KW-1185">Reference proteome</keyword>
<protein>
    <submittedName>
        <fullName evidence="1">Uncharacterized protein</fullName>
    </submittedName>
</protein>
<evidence type="ECO:0000313" key="1">
    <source>
        <dbReference type="EMBL" id="CAG9953431.1"/>
    </source>
</evidence>
<sequence>MLSTPHSSDDEVIFYCLVHNYNHRARSSILKSTGYQNAFPWEICTMVRSSPNWEPVRLVDDSESDESFRQRQSEAKEEKKANRRLNELNKTVREEIDTRLWATMYLQYLMKRIHTAAPVHIEFTDLPNIKNLSLSDEALAPSPEEHLERPFRDLSLEIQLL</sequence>
<dbReference type="EMBL" id="CADEHS020000526">
    <property type="protein sequence ID" value="CAG9953431.1"/>
    <property type="molecule type" value="Genomic_DNA"/>
</dbReference>
<name>A0ACA9UJ36_BIOOC</name>
<proteinExistence type="predicted"/>
<reference evidence="1" key="1">
    <citation type="submission" date="2020-04" db="EMBL/GenBank/DDBJ databases">
        <authorList>
            <person name="Broberg M."/>
        </authorList>
    </citation>
    <scope>NUCLEOTIDE SEQUENCE</scope>
</reference>
<accession>A0ACA9UJ36</accession>
<evidence type="ECO:0000313" key="2">
    <source>
        <dbReference type="Proteomes" id="UP000836387"/>
    </source>
</evidence>
<organism evidence="1 2">
    <name type="scientific">Clonostachys rosea f. rosea IK726</name>
    <dbReference type="NCBI Taxonomy" id="1349383"/>
    <lineage>
        <taxon>Eukaryota</taxon>
        <taxon>Fungi</taxon>
        <taxon>Dikarya</taxon>
        <taxon>Ascomycota</taxon>
        <taxon>Pezizomycotina</taxon>
        <taxon>Sordariomycetes</taxon>
        <taxon>Hypocreomycetidae</taxon>
        <taxon>Hypocreales</taxon>
        <taxon>Bionectriaceae</taxon>
        <taxon>Clonostachys</taxon>
    </lineage>
</organism>
<dbReference type="Proteomes" id="UP000836387">
    <property type="component" value="Unassembled WGS sequence"/>
</dbReference>
<gene>
    <name evidence="1" type="ORF">CRV2_00018932</name>
</gene>